<dbReference type="GO" id="GO:0009242">
    <property type="term" value="P:colanic acid biosynthetic process"/>
    <property type="evidence" value="ECO:0007669"/>
    <property type="project" value="TreeGrafter"/>
</dbReference>
<accession>A0AAQ3LBP9</accession>
<feature type="transmembrane region" description="Helical" evidence="7">
    <location>
        <begin position="72"/>
        <end position="95"/>
    </location>
</feature>
<evidence type="ECO:0000256" key="2">
    <source>
        <dbReference type="ARBA" id="ARBA00006464"/>
    </source>
</evidence>
<dbReference type="EC" id="2.7.8.-" evidence="9"/>
<evidence type="ECO:0000259" key="8">
    <source>
        <dbReference type="Pfam" id="PF02397"/>
    </source>
</evidence>
<evidence type="ECO:0000256" key="1">
    <source>
        <dbReference type="ARBA" id="ARBA00004141"/>
    </source>
</evidence>
<evidence type="ECO:0000256" key="4">
    <source>
        <dbReference type="ARBA" id="ARBA00022692"/>
    </source>
</evidence>
<dbReference type="NCBIfam" id="TIGR03025">
    <property type="entry name" value="EPS_sugtrans"/>
    <property type="match status" value="1"/>
</dbReference>
<feature type="transmembrane region" description="Helical" evidence="7">
    <location>
        <begin position="271"/>
        <end position="292"/>
    </location>
</feature>
<gene>
    <name evidence="9" type="ORF">RZN69_22610</name>
</gene>
<dbReference type="GO" id="GO:0089702">
    <property type="term" value="F:undecaprenyl-phosphate glucose phosphotransferase activity"/>
    <property type="evidence" value="ECO:0007669"/>
    <property type="project" value="TreeGrafter"/>
</dbReference>
<evidence type="ECO:0000256" key="6">
    <source>
        <dbReference type="ARBA" id="ARBA00023136"/>
    </source>
</evidence>
<reference evidence="9 10" key="1">
    <citation type="submission" date="2023-10" db="EMBL/GenBank/DDBJ databases">
        <title>Rubellicoccus peritrichatus gen. nov., sp. nov., isolated from an algae of coral reef tank.</title>
        <authorList>
            <person name="Luo J."/>
        </authorList>
    </citation>
    <scope>NUCLEOTIDE SEQUENCE [LARGE SCALE GENOMIC DNA]</scope>
    <source>
        <strain evidence="9 10">CR14</strain>
    </source>
</reference>
<feature type="transmembrane region" description="Helical" evidence="7">
    <location>
        <begin position="41"/>
        <end position="60"/>
    </location>
</feature>
<dbReference type="AlphaFoldDB" id="A0AAQ3LBP9"/>
<dbReference type="InterPro" id="IPR003362">
    <property type="entry name" value="Bact_transf"/>
</dbReference>
<dbReference type="PANTHER" id="PTHR30576">
    <property type="entry name" value="COLANIC BIOSYNTHESIS UDP-GLUCOSE LIPID CARRIER TRANSFERASE"/>
    <property type="match status" value="1"/>
</dbReference>
<dbReference type="EMBL" id="CP136920">
    <property type="protein sequence ID" value="WOO41422.1"/>
    <property type="molecule type" value="Genomic_DNA"/>
</dbReference>
<proteinExistence type="inferred from homology"/>
<keyword evidence="4 7" id="KW-0812">Transmembrane</keyword>
<dbReference type="Pfam" id="PF02397">
    <property type="entry name" value="Bac_transf"/>
    <property type="match status" value="1"/>
</dbReference>
<feature type="transmembrane region" description="Helical" evidence="7">
    <location>
        <begin position="101"/>
        <end position="123"/>
    </location>
</feature>
<evidence type="ECO:0000256" key="7">
    <source>
        <dbReference type="SAM" id="Phobius"/>
    </source>
</evidence>
<evidence type="ECO:0000256" key="5">
    <source>
        <dbReference type="ARBA" id="ARBA00022989"/>
    </source>
</evidence>
<dbReference type="PANTHER" id="PTHR30576:SF21">
    <property type="entry name" value="UDP-GLUCOSE:UNDECAPRENYL-PHOSPHATE GLUCOSE-1-PHOSPHATE TRANSFERASE"/>
    <property type="match status" value="1"/>
</dbReference>
<feature type="transmembrane region" description="Helical" evidence="7">
    <location>
        <begin position="12"/>
        <end position="29"/>
    </location>
</feature>
<dbReference type="Proteomes" id="UP001304300">
    <property type="component" value="Chromosome"/>
</dbReference>
<evidence type="ECO:0000313" key="10">
    <source>
        <dbReference type="Proteomes" id="UP001304300"/>
    </source>
</evidence>
<keyword evidence="10" id="KW-1185">Reference proteome</keyword>
<keyword evidence="3 9" id="KW-0808">Transferase</keyword>
<evidence type="ECO:0000256" key="3">
    <source>
        <dbReference type="ARBA" id="ARBA00022679"/>
    </source>
</evidence>
<feature type="domain" description="Bacterial sugar transferase" evidence="8">
    <location>
        <begin position="266"/>
        <end position="448"/>
    </location>
</feature>
<dbReference type="GO" id="GO:0016020">
    <property type="term" value="C:membrane"/>
    <property type="evidence" value="ECO:0007669"/>
    <property type="project" value="UniProtKB-SubCell"/>
</dbReference>
<keyword evidence="5 7" id="KW-1133">Transmembrane helix</keyword>
<sequence>MFKSRSGRRWIVLDFLIGFFALFIALNITPYVDIYEPTNRIWVSLGYGFCLVLSVRLCGLNSLYVSHARSKYEIVIGAIQGCLLAYVVVSLIVGITHVHIFGRYVMLTSLGLSLLGIILSRALDKYALSKHPLRVAFLGCNELLKAFGDRLTSNPHFKIVCAACQDDCDIPEVMETYHYIKVEDPDAFCSYLDAQKVDIVVSCYGSTIPLRVHKVIERLPFHNIEVMNKGSFLERYFREISVTYRNLHWYTSQFIKPNGGAILLVKRILDIFVSMLGLALTLPFWPLIILLIKLETPGPAIFKQCRVGLLGKNFTIYKFRTMGQDAEKKGAQWASTNDPRVTKLGAFLRRSRIDELPQLWNVLKGDMSLIGPRPERPEFVDELKKVIPLYEWRYLVPPGLTGWAQICYGYGSSVEDAKRKLQFDLYYVKNFSIQLELQILLRTIPLMMRGSR</sequence>
<organism evidence="9 10">
    <name type="scientific">Rubellicoccus peritrichatus</name>
    <dbReference type="NCBI Taxonomy" id="3080537"/>
    <lineage>
        <taxon>Bacteria</taxon>
        <taxon>Pseudomonadati</taxon>
        <taxon>Verrucomicrobiota</taxon>
        <taxon>Opitutia</taxon>
        <taxon>Puniceicoccales</taxon>
        <taxon>Cerasicoccaceae</taxon>
        <taxon>Rubellicoccus</taxon>
    </lineage>
</organism>
<comment type="subcellular location">
    <subcellularLocation>
        <location evidence="1">Membrane</location>
        <topology evidence="1">Multi-pass membrane protein</topology>
    </subcellularLocation>
</comment>
<evidence type="ECO:0000313" key="9">
    <source>
        <dbReference type="EMBL" id="WOO41422.1"/>
    </source>
</evidence>
<name>A0AAQ3LBP9_9BACT</name>
<dbReference type="RefSeq" id="WP_317833906.1">
    <property type="nucleotide sequence ID" value="NZ_CP136920.1"/>
</dbReference>
<keyword evidence="6 7" id="KW-0472">Membrane</keyword>
<protein>
    <submittedName>
        <fullName evidence="9">Sugar transferase</fullName>
        <ecNumber evidence="9">2.7.8.-</ecNumber>
    </submittedName>
</protein>
<dbReference type="InterPro" id="IPR017475">
    <property type="entry name" value="EPS_sugar_tfrase"/>
</dbReference>
<comment type="similarity">
    <text evidence="2">Belongs to the bacterial sugar transferase family.</text>
</comment>